<dbReference type="InterPro" id="IPR017799">
    <property type="entry name" value="Tscrpt_reg_PadR_acidobac-type"/>
</dbReference>
<dbReference type="RefSeq" id="WP_284348317.1">
    <property type="nucleotide sequence ID" value="NZ_BRXS01000001.1"/>
</dbReference>
<protein>
    <submittedName>
        <fullName evidence="2">PadR family transcriptional regulator</fullName>
    </submittedName>
</protein>
<evidence type="ECO:0000259" key="1">
    <source>
        <dbReference type="Pfam" id="PF03551"/>
    </source>
</evidence>
<proteinExistence type="predicted"/>
<evidence type="ECO:0000313" key="2">
    <source>
        <dbReference type="EMBL" id="GLC23873.1"/>
    </source>
</evidence>
<dbReference type="SUPFAM" id="SSF46785">
    <property type="entry name" value="Winged helix' DNA-binding domain"/>
    <property type="match status" value="1"/>
</dbReference>
<dbReference type="InterPro" id="IPR036388">
    <property type="entry name" value="WH-like_DNA-bd_sf"/>
</dbReference>
<organism evidence="2 3">
    <name type="scientific">Roseisolibacter agri</name>
    <dbReference type="NCBI Taxonomy" id="2014610"/>
    <lineage>
        <taxon>Bacteria</taxon>
        <taxon>Pseudomonadati</taxon>
        <taxon>Gemmatimonadota</taxon>
        <taxon>Gemmatimonadia</taxon>
        <taxon>Gemmatimonadales</taxon>
        <taxon>Gemmatimonadaceae</taxon>
        <taxon>Roseisolibacter</taxon>
    </lineage>
</organism>
<dbReference type="PANTHER" id="PTHR33169:SF14">
    <property type="entry name" value="TRANSCRIPTIONAL REGULATOR RV3488"/>
    <property type="match status" value="1"/>
</dbReference>
<name>A0AA37QDR2_9BACT</name>
<dbReference type="EMBL" id="BRXS01000001">
    <property type="protein sequence ID" value="GLC23873.1"/>
    <property type="molecule type" value="Genomic_DNA"/>
</dbReference>
<dbReference type="InterPro" id="IPR005149">
    <property type="entry name" value="Tscrpt_reg_PadR_N"/>
</dbReference>
<dbReference type="InterPro" id="IPR052509">
    <property type="entry name" value="Metal_resp_DNA-bind_regulator"/>
</dbReference>
<dbReference type="Pfam" id="PF03551">
    <property type="entry name" value="PadR"/>
    <property type="match status" value="1"/>
</dbReference>
<evidence type="ECO:0000313" key="3">
    <source>
        <dbReference type="Proteomes" id="UP001161325"/>
    </source>
</evidence>
<accession>A0AA37QDR2</accession>
<dbReference type="NCBIfam" id="TIGR03433">
    <property type="entry name" value="padR_acidobact"/>
    <property type="match status" value="1"/>
</dbReference>
<dbReference type="InterPro" id="IPR036390">
    <property type="entry name" value="WH_DNA-bd_sf"/>
</dbReference>
<feature type="domain" description="Transcription regulator PadR N-terminal" evidence="1">
    <location>
        <begin position="17"/>
        <end position="90"/>
    </location>
</feature>
<dbReference type="AlphaFoldDB" id="A0AA37QDR2"/>
<sequence length="110" mass="12731">MPPTDLDLLQGTLDVLVLKTLSWGPRHGYAVARWIRDTSDGTIQVEDRALYVALHRLEARGWLESEWGLSDNNRKAKYYRLTDLGRQQLTRKAEDWTVYATAVFRILRTA</sequence>
<reference evidence="2" key="1">
    <citation type="submission" date="2022-08" db="EMBL/GenBank/DDBJ databases">
        <title>Draft genome sequencing of Roseisolibacter agri AW1220.</title>
        <authorList>
            <person name="Tobiishi Y."/>
            <person name="Tonouchi A."/>
        </authorList>
    </citation>
    <scope>NUCLEOTIDE SEQUENCE</scope>
    <source>
        <strain evidence="2">AW1220</strain>
    </source>
</reference>
<comment type="caution">
    <text evidence="2">The sequence shown here is derived from an EMBL/GenBank/DDBJ whole genome shotgun (WGS) entry which is preliminary data.</text>
</comment>
<gene>
    <name evidence="2" type="ORF">rosag_03860</name>
</gene>
<keyword evidence="3" id="KW-1185">Reference proteome</keyword>
<dbReference type="PANTHER" id="PTHR33169">
    <property type="entry name" value="PADR-FAMILY TRANSCRIPTIONAL REGULATOR"/>
    <property type="match status" value="1"/>
</dbReference>
<dbReference type="Proteomes" id="UP001161325">
    <property type="component" value="Unassembled WGS sequence"/>
</dbReference>
<dbReference type="Gene3D" id="1.10.10.10">
    <property type="entry name" value="Winged helix-like DNA-binding domain superfamily/Winged helix DNA-binding domain"/>
    <property type="match status" value="1"/>
</dbReference>